<name>A0A0L6UZW6_9BASI</name>
<reference evidence="2 3" key="1">
    <citation type="submission" date="2015-08" db="EMBL/GenBank/DDBJ databases">
        <title>Next Generation Sequencing and Analysis of the Genome of Puccinia sorghi L Schw, the Causal Agent of Maize Common Rust.</title>
        <authorList>
            <person name="Rochi L."/>
            <person name="Burguener G."/>
            <person name="Darino M."/>
            <person name="Turjanski A."/>
            <person name="Kreff E."/>
            <person name="Dieguez M.J."/>
            <person name="Sacco F."/>
        </authorList>
    </citation>
    <scope>NUCLEOTIDE SEQUENCE [LARGE SCALE GENOMIC DNA]</scope>
    <source>
        <strain evidence="2 3">RO10H11247</strain>
    </source>
</reference>
<evidence type="ECO:0000313" key="2">
    <source>
        <dbReference type="EMBL" id="KNZ53390.1"/>
    </source>
</evidence>
<dbReference type="STRING" id="27349.A0A0L6UZW6"/>
<evidence type="ECO:0000259" key="1">
    <source>
        <dbReference type="PROSITE" id="PS51293"/>
    </source>
</evidence>
<protein>
    <recommendedName>
        <fullName evidence="1">SANT domain-containing protein</fullName>
    </recommendedName>
</protein>
<dbReference type="Proteomes" id="UP000037035">
    <property type="component" value="Unassembled WGS sequence"/>
</dbReference>
<dbReference type="PROSITE" id="PS51293">
    <property type="entry name" value="SANT"/>
    <property type="match status" value="1"/>
</dbReference>
<proteinExistence type="predicted"/>
<evidence type="ECO:0000313" key="3">
    <source>
        <dbReference type="Proteomes" id="UP000037035"/>
    </source>
</evidence>
<organism evidence="2 3">
    <name type="scientific">Puccinia sorghi</name>
    <dbReference type="NCBI Taxonomy" id="27349"/>
    <lineage>
        <taxon>Eukaryota</taxon>
        <taxon>Fungi</taxon>
        <taxon>Dikarya</taxon>
        <taxon>Basidiomycota</taxon>
        <taxon>Pucciniomycotina</taxon>
        <taxon>Pucciniomycetes</taxon>
        <taxon>Pucciniales</taxon>
        <taxon>Pucciniaceae</taxon>
        <taxon>Puccinia</taxon>
    </lineage>
</organism>
<dbReference type="EMBL" id="LAVV01008228">
    <property type="protein sequence ID" value="KNZ53390.1"/>
    <property type="molecule type" value="Genomic_DNA"/>
</dbReference>
<dbReference type="Gene3D" id="1.10.10.60">
    <property type="entry name" value="Homeodomain-like"/>
    <property type="match status" value="1"/>
</dbReference>
<gene>
    <name evidence="2" type="ORF">VP01_3253g2</name>
</gene>
<dbReference type="VEuPathDB" id="FungiDB:VP01_3253g2"/>
<feature type="domain" description="SANT" evidence="1">
    <location>
        <begin position="17"/>
        <end position="60"/>
    </location>
</feature>
<dbReference type="AlphaFoldDB" id="A0A0L6UZW6"/>
<sequence>MIKKPDLRGGLKLSKKELLLIEACQIYGLGIWSDITDHVGNGQTKEEAKRQYLDVFICSNDSPPRL</sequence>
<comment type="caution">
    <text evidence="2">The sequence shown here is derived from an EMBL/GenBank/DDBJ whole genome shotgun (WGS) entry which is preliminary data.</text>
</comment>
<dbReference type="InterPro" id="IPR017884">
    <property type="entry name" value="SANT_dom"/>
</dbReference>
<dbReference type="OrthoDB" id="270417at2759"/>
<accession>A0A0L6UZW6</accession>
<keyword evidence="3" id="KW-1185">Reference proteome</keyword>